<organism evidence="2 3">
    <name type="scientific">Caerostris darwini</name>
    <dbReference type="NCBI Taxonomy" id="1538125"/>
    <lineage>
        <taxon>Eukaryota</taxon>
        <taxon>Metazoa</taxon>
        <taxon>Ecdysozoa</taxon>
        <taxon>Arthropoda</taxon>
        <taxon>Chelicerata</taxon>
        <taxon>Arachnida</taxon>
        <taxon>Araneae</taxon>
        <taxon>Araneomorphae</taxon>
        <taxon>Entelegynae</taxon>
        <taxon>Araneoidea</taxon>
        <taxon>Araneidae</taxon>
        <taxon>Caerostris</taxon>
    </lineage>
</organism>
<sequence>MTATTAWRERTTNSHTKNRKKKRVLPCARKGRLRKHRFVRARAAPVSAPSAHASPGDLVWQLRTGSSVPLFALRLLSPRKKRWV</sequence>
<dbReference type="EMBL" id="BPLQ01015729">
    <property type="protein sequence ID" value="GIY91209.1"/>
    <property type="molecule type" value="Genomic_DNA"/>
</dbReference>
<dbReference type="Proteomes" id="UP001054837">
    <property type="component" value="Unassembled WGS sequence"/>
</dbReference>
<feature type="region of interest" description="Disordered" evidence="1">
    <location>
        <begin position="1"/>
        <end position="23"/>
    </location>
</feature>
<dbReference type="AlphaFoldDB" id="A0AAV4X9C9"/>
<evidence type="ECO:0000256" key="1">
    <source>
        <dbReference type="SAM" id="MobiDB-lite"/>
    </source>
</evidence>
<proteinExistence type="predicted"/>
<name>A0AAV4X9C9_9ARAC</name>
<protein>
    <submittedName>
        <fullName evidence="2">Uncharacterized protein</fullName>
    </submittedName>
</protein>
<gene>
    <name evidence="2" type="ORF">CDAR_444421</name>
</gene>
<accession>A0AAV4X9C9</accession>
<comment type="caution">
    <text evidence="2">The sequence shown here is derived from an EMBL/GenBank/DDBJ whole genome shotgun (WGS) entry which is preliminary data.</text>
</comment>
<keyword evidence="3" id="KW-1185">Reference proteome</keyword>
<reference evidence="2 3" key="1">
    <citation type="submission" date="2021-06" db="EMBL/GenBank/DDBJ databases">
        <title>Caerostris darwini draft genome.</title>
        <authorList>
            <person name="Kono N."/>
            <person name="Arakawa K."/>
        </authorList>
    </citation>
    <scope>NUCLEOTIDE SEQUENCE [LARGE SCALE GENOMIC DNA]</scope>
</reference>
<evidence type="ECO:0000313" key="3">
    <source>
        <dbReference type="Proteomes" id="UP001054837"/>
    </source>
</evidence>
<evidence type="ECO:0000313" key="2">
    <source>
        <dbReference type="EMBL" id="GIY91209.1"/>
    </source>
</evidence>